<dbReference type="InterPro" id="IPR057601">
    <property type="entry name" value="Oar-like_b-barrel"/>
</dbReference>
<dbReference type="SUPFAM" id="SSF49464">
    <property type="entry name" value="Carboxypeptidase regulatory domain-like"/>
    <property type="match status" value="1"/>
</dbReference>
<dbReference type="InterPro" id="IPR039426">
    <property type="entry name" value="TonB-dep_rcpt-like"/>
</dbReference>
<dbReference type="Pfam" id="PF13620">
    <property type="entry name" value="CarboxypepD_reg"/>
    <property type="match status" value="1"/>
</dbReference>
<protein>
    <submittedName>
        <fullName evidence="3">TonB-dependent receptor</fullName>
    </submittedName>
</protein>
<reference evidence="3 4" key="1">
    <citation type="submission" date="2019-02" db="EMBL/GenBank/DDBJ databases">
        <title>Prokaryotic population dynamics and viral predation in marine succession experiment using metagenomics: the confinement effect.</title>
        <authorList>
            <person name="Haro-Moreno J.M."/>
            <person name="Rodriguez-Valera F."/>
            <person name="Lopez-Perez M."/>
        </authorList>
    </citation>
    <scope>NUCLEOTIDE SEQUENCE [LARGE SCALE GENOMIC DNA]</scope>
    <source>
        <strain evidence="3">MED-G162</strain>
    </source>
</reference>
<sequence length="1054" mass="116549">MKKILFVLLPIFLFTVSLDANETTARIKGNVNIGGAEVTAVHVPTNISKTTTASESGSFNLSFLPIGGPYKVTVSKAGYVAQVITIPLLTSADPAKVSVSLISSAELEDIEVVASKLTKSDVQSGSVLSRERIDEIPTITRSIQDYVKFDPRVSINGANSRDVEISVMGRNARLNDFTIDGISFNDAFGLNDSGFSTMRNPISIDFVDEIVVDLTPYDVSRGNSVAGTITAVTKTGTNEFSGSVYYTERDEGDIGDLPNGEEYSGFSEEATAITLSGPIIKDKLFFFLGYEESEAVSASLWGTSDSTAPNKWSIDSSTMDDIANHMRTVYGYEPGTYNNIAFPTTQEQFIIKLNGIINENHRAEFTYQETDDVYVDNYDSASDPQFSNNWYPKPPQTERTTINIYSDWSDRLSTRFRYSDRTFVEDAHSFDGGYGSLFPEFHIFGGYGGDEGAVILGADRYRGHNLIEVDQQLISFKASYDLLNDHYITFGFEQDEADVYNAFIVRYNGEISFDSLQDFYDGNYSEIYTYRVATDRGGPYSLTLDDPSLPAAIFSVEETAFYIQDEWQVSDVLSIQYGLRYSSFEIPEQADLNASFESKFGFPNNATIDSSTLQPRFSFDMDVSDIWFGDSDKIISANFSGGYGLFTGRLPKVFFSNAFGRSSTTSFYTRGLTDCAGPIPNLTSGAVTGVTDPRFWWARSDASTCSTKESSDAYHGFTHFNDPDFEMPSQYRGNLKMEMLTAGGYEIAVEYNYEDVNKDVIFKDADYEEERILADGRPVTDGNENIYITNSGEGGGYALTTTVGKTLDNGIDMYLGYTKMNVEDVSAMTSAQHDSSYGYQPRGFGEAYPAARSSFMNAHKFVGALTYTTQLIGSNDTKFSLLFTRKSGEPYSVTFDGRSFNGNGRSGYDLAYIPSGVDDPNVVFSSDEVASDVMSYVNSNQCIATHKGSMVPRNSCDGKWSGSLDLRITQDIGIRDGQKIVLYFDVTNIQNLLNDQKGWQQEVSYNQSKGIVISGADDQGRYEITGVDPDDGYFFSTSNGQSMWMMNLGVAYKF</sequence>
<gene>
    <name evidence="3" type="ORF">EVA95_03195</name>
</gene>
<feature type="chain" id="PRO_5021837769" evidence="1">
    <location>
        <begin position="21"/>
        <end position="1054"/>
    </location>
</feature>
<dbReference type="GO" id="GO:0044718">
    <property type="term" value="P:siderophore transmembrane transport"/>
    <property type="evidence" value="ECO:0007669"/>
    <property type="project" value="TreeGrafter"/>
</dbReference>
<evidence type="ECO:0000259" key="2">
    <source>
        <dbReference type="Pfam" id="PF25183"/>
    </source>
</evidence>
<dbReference type="SUPFAM" id="SSF56935">
    <property type="entry name" value="Porins"/>
    <property type="match status" value="1"/>
</dbReference>
<name>A0A520MX19_9GAMM</name>
<keyword evidence="3" id="KW-0675">Receptor</keyword>
<dbReference type="AlphaFoldDB" id="A0A520MX19"/>
<keyword evidence="1" id="KW-0732">Signal</keyword>
<dbReference type="Pfam" id="PF25183">
    <property type="entry name" value="OMP_b-brl_4"/>
    <property type="match status" value="1"/>
</dbReference>
<evidence type="ECO:0000256" key="1">
    <source>
        <dbReference type="SAM" id="SignalP"/>
    </source>
</evidence>
<evidence type="ECO:0000313" key="4">
    <source>
        <dbReference type="Proteomes" id="UP000319384"/>
    </source>
</evidence>
<dbReference type="PANTHER" id="PTHR30069:SF46">
    <property type="entry name" value="OAR PROTEIN"/>
    <property type="match status" value="1"/>
</dbReference>
<dbReference type="EMBL" id="SHBH01000028">
    <property type="protein sequence ID" value="RZO25763.1"/>
    <property type="molecule type" value="Genomic_DNA"/>
</dbReference>
<dbReference type="InterPro" id="IPR037066">
    <property type="entry name" value="Plug_dom_sf"/>
</dbReference>
<evidence type="ECO:0000313" key="3">
    <source>
        <dbReference type="EMBL" id="RZO25763.1"/>
    </source>
</evidence>
<dbReference type="GO" id="GO:0015344">
    <property type="term" value="F:siderophore uptake transmembrane transporter activity"/>
    <property type="evidence" value="ECO:0007669"/>
    <property type="project" value="TreeGrafter"/>
</dbReference>
<proteinExistence type="predicted"/>
<dbReference type="Gene3D" id="2.170.130.10">
    <property type="entry name" value="TonB-dependent receptor, plug domain"/>
    <property type="match status" value="1"/>
</dbReference>
<comment type="caution">
    <text evidence="3">The sequence shown here is derived from an EMBL/GenBank/DDBJ whole genome shotgun (WGS) entry which is preliminary data.</text>
</comment>
<feature type="signal peptide" evidence="1">
    <location>
        <begin position="1"/>
        <end position="20"/>
    </location>
</feature>
<feature type="domain" description="TonB-dependent transporter Oar-like beta-barrel" evidence="2">
    <location>
        <begin position="337"/>
        <end position="994"/>
    </location>
</feature>
<dbReference type="InterPro" id="IPR008969">
    <property type="entry name" value="CarboxyPept-like_regulatory"/>
</dbReference>
<organism evidence="3 4">
    <name type="scientific">SAR86 cluster bacterium</name>
    <dbReference type="NCBI Taxonomy" id="2030880"/>
    <lineage>
        <taxon>Bacteria</taxon>
        <taxon>Pseudomonadati</taxon>
        <taxon>Pseudomonadota</taxon>
        <taxon>Gammaproteobacteria</taxon>
        <taxon>SAR86 cluster</taxon>
    </lineage>
</organism>
<accession>A0A520MX19</accession>
<dbReference type="Gene3D" id="2.60.40.1120">
    <property type="entry name" value="Carboxypeptidase-like, regulatory domain"/>
    <property type="match status" value="1"/>
</dbReference>
<dbReference type="Proteomes" id="UP000319384">
    <property type="component" value="Unassembled WGS sequence"/>
</dbReference>
<dbReference type="PANTHER" id="PTHR30069">
    <property type="entry name" value="TONB-DEPENDENT OUTER MEMBRANE RECEPTOR"/>
    <property type="match status" value="1"/>
</dbReference>
<dbReference type="GO" id="GO:0009279">
    <property type="term" value="C:cell outer membrane"/>
    <property type="evidence" value="ECO:0007669"/>
    <property type="project" value="TreeGrafter"/>
</dbReference>